<keyword evidence="6" id="KW-0547">Nucleotide-binding</keyword>
<evidence type="ECO:0000256" key="7">
    <source>
        <dbReference type="ARBA" id="ARBA00022777"/>
    </source>
</evidence>
<evidence type="ECO:0000256" key="10">
    <source>
        <dbReference type="SAM" id="Phobius"/>
    </source>
</evidence>
<dbReference type="GO" id="GO:0009029">
    <property type="term" value="F:lipid-A 4'-kinase activity"/>
    <property type="evidence" value="ECO:0007669"/>
    <property type="project" value="UniProtKB-EC"/>
</dbReference>
<dbReference type="HAMAP" id="MF_00409">
    <property type="entry name" value="LpxK"/>
    <property type="match status" value="1"/>
</dbReference>
<dbReference type="AlphaFoldDB" id="A0A3B1E886"/>
<keyword evidence="4" id="KW-0441">Lipid A biosynthesis</keyword>
<evidence type="ECO:0000256" key="5">
    <source>
        <dbReference type="ARBA" id="ARBA00022679"/>
    </source>
</evidence>
<dbReference type="GO" id="GO:0005886">
    <property type="term" value="C:plasma membrane"/>
    <property type="evidence" value="ECO:0007669"/>
    <property type="project" value="TreeGrafter"/>
</dbReference>
<evidence type="ECO:0000256" key="2">
    <source>
        <dbReference type="ARBA" id="ARBA00012071"/>
    </source>
</evidence>
<evidence type="ECO:0000313" key="11">
    <source>
        <dbReference type="EMBL" id="VAX40887.1"/>
    </source>
</evidence>
<comment type="pathway">
    <text evidence="1">Glycolipid biosynthesis; lipid IV(A) biosynthesis; lipid IV(A) from (3R)-3-hydroxytetradecanoyl-[acyl-carrier-protein] and UDP-N-acetyl-alpha-D-glucosamine: step 6/6.</text>
</comment>
<evidence type="ECO:0000256" key="8">
    <source>
        <dbReference type="ARBA" id="ARBA00022840"/>
    </source>
</evidence>
<dbReference type="EMBL" id="UOGL01000490">
    <property type="protein sequence ID" value="VAX40887.1"/>
    <property type="molecule type" value="Genomic_DNA"/>
</dbReference>
<proteinExistence type="inferred from homology"/>
<dbReference type="PANTHER" id="PTHR42724">
    <property type="entry name" value="TETRAACYLDISACCHARIDE 4'-KINASE"/>
    <property type="match status" value="1"/>
</dbReference>
<keyword evidence="7 11" id="KW-0418">Kinase</keyword>
<accession>A0A3B1E886</accession>
<dbReference type="InterPro" id="IPR003758">
    <property type="entry name" value="LpxK"/>
</dbReference>
<reference evidence="11" key="1">
    <citation type="submission" date="2018-06" db="EMBL/GenBank/DDBJ databases">
        <authorList>
            <person name="Zhirakovskaya E."/>
        </authorList>
    </citation>
    <scope>NUCLEOTIDE SEQUENCE</scope>
</reference>
<evidence type="ECO:0000256" key="6">
    <source>
        <dbReference type="ARBA" id="ARBA00022741"/>
    </source>
</evidence>
<evidence type="ECO:0000256" key="3">
    <source>
        <dbReference type="ARBA" id="ARBA00022516"/>
    </source>
</evidence>
<name>A0A3B1E886_9ZZZZ</name>
<keyword evidence="9" id="KW-0443">Lipid metabolism</keyword>
<dbReference type="InterPro" id="IPR027417">
    <property type="entry name" value="P-loop_NTPase"/>
</dbReference>
<keyword evidence="10" id="KW-0472">Membrane</keyword>
<keyword evidence="5 11" id="KW-0808">Transferase</keyword>
<keyword evidence="10" id="KW-1133">Transmembrane helix</keyword>
<dbReference type="PANTHER" id="PTHR42724:SF1">
    <property type="entry name" value="TETRAACYLDISACCHARIDE 4'-KINASE, MITOCHONDRIAL-RELATED"/>
    <property type="match status" value="1"/>
</dbReference>
<gene>
    <name evidence="11" type="ORF">MNBD_PLANCTO02-881</name>
</gene>
<keyword evidence="3" id="KW-0444">Lipid biosynthesis</keyword>
<keyword evidence="8" id="KW-0067">ATP-binding</keyword>
<protein>
    <recommendedName>
        <fullName evidence="2">tetraacyldisaccharide 4'-kinase</fullName>
        <ecNumber evidence="2">2.7.1.130</ecNumber>
    </recommendedName>
</protein>
<dbReference type="GO" id="GO:0005524">
    <property type="term" value="F:ATP binding"/>
    <property type="evidence" value="ECO:0007669"/>
    <property type="project" value="UniProtKB-KW"/>
</dbReference>
<evidence type="ECO:0000256" key="9">
    <source>
        <dbReference type="ARBA" id="ARBA00023098"/>
    </source>
</evidence>
<dbReference type="GO" id="GO:0009245">
    <property type="term" value="P:lipid A biosynthetic process"/>
    <property type="evidence" value="ECO:0007669"/>
    <property type="project" value="UniProtKB-KW"/>
</dbReference>
<sequence>MNETSFLNLIAGRTRGVGASLLRGGLAILSLFYWGGVALRSVAFQLGIKKIYRVNVPVISVGNITTGGTGKTPFVAYLADWYSKQNEQVVLLSRGYRALPGEVNDEKLVLDQLCPNVPHLQNPNRVDSAKRAIAEHRATVLILDDGFQHRRLHRNLDIVLIDTLNPFGYNHLLPRGLLREPLTKLKRADIIVLTRADQCSAEDKTKIIQTIARIRGNDDHVEIAYPPTKLINYSREFCHLKTFKIKPIAAFCGIGNPVAFREMLERMGYNVVLFQPFADHHHYTQTDIAHLAIKAKQAGAVALLTTQKDIVKLNQSEEEDLPIWAVQIGTKLLSGEKLLEEKLHGTP</sequence>
<evidence type="ECO:0000256" key="4">
    <source>
        <dbReference type="ARBA" id="ARBA00022556"/>
    </source>
</evidence>
<feature type="transmembrane region" description="Helical" evidence="10">
    <location>
        <begin position="20"/>
        <end position="43"/>
    </location>
</feature>
<dbReference type="UniPathway" id="UPA00359">
    <property type="reaction ID" value="UER00482"/>
</dbReference>
<dbReference type="Pfam" id="PF02606">
    <property type="entry name" value="LpxK"/>
    <property type="match status" value="1"/>
</dbReference>
<dbReference type="EC" id="2.7.1.130" evidence="2"/>
<dbReference type="NCBIfam" id="TIGR00682">
    <property type="entry name" value="lpxK"/>
    <property type="match status" value="1"/>
</dbReference>
<dbReference type="SUPFAM" id="SSF52540">
    <property type="entry name" value="P-loop containing nucleoside triphosphate hydrolases"/>
    <property type="match status" value="1"/>
</dbReference>
<keyword evidence="10" id="KW-0812">Transmembrane</keyword>
<dbReference type="GO" id="GO:0009244">
    <property type="term" value="P:lipopolysaccharide core region biosynthetic process"/>
    <property type="evidence" value="ECO:0007669"/>
    <property type="project" value="TreeGrafter"/>
</dbReference>
<evidence type="ECO:0000256" key="1">
    <source>
        <dbReference type="ARBA" id="ARBA00004870"/>
    </source>
</evidence>
<organism evidence="11">
    <name type="scientific">hydrothermal vent metagenome</name>
    <dbReference type="NCBI Taxonomy" id="652676"/>
    <lineage>
        <taxon>unclassified sequences</taxon>
        <taxon>metagenomes</taxon>
        <taxon>ecological metagenomes</taxon>
    </lineage>
</organism>